<organism evidence="1 2">
    <name type="scientific">Avena sativa</name>
    <name type="common">Oat</name>
    <dbReference type="NCBI Taxonomy" id="4498"/>
    <lineage>
        <taxon>Eukaryota</taxon>
        <taxon>Viridiplantae</taxon>
        <taxon>Streptophyta</taxon>
        <taxon>Embryophyta</taxon>
        <taxon>Tracheophyta</taxon>
        <taxon>Spermatophyta</taxon>
        <taxon>Magnoliopsida</taxon>
        <taxon>Liliopsida</taxon>
        <taxon>Poales</taxon>
        <taxon>Poaceae</taxon>
        <taxon>BOP clade</taxon>
        <taxon>Pooideae</taxon>
        <taxon>Poodae</taxon>
        <taxon>Poeae</taxon>
        <taxon>Poeae Chloroplast Group 1 (Aveneae type)</taxon>
        <taxon>Aveninae</taxon>
        <taxon>Avena</taxon>
    </lineage>
</organism>
<proteinExistence type="predicted"/>
<dbReference type="EnsemblPlants" id="AVESA.00010b.r2.UnG1439170.1">
    <property type="protein sequence ID" value="AVESA.00010b.r2.UnG1439170.1.CDS"/>
    <property type="gene ID" value="AVESA.00010b.r2.UnG1439170"/>
</dbReference>
<accession>A0ACD6ATG2</accession>
<protein>
    <submittedName>
        <fullName evidence="1">Uncharacterized protein</fullName>
    </submittedName>
</protein>
<evidence type="ECO:0000313" key="2">
    <source>
        <dbReference type="Proteomes" id="UP001732700"/>
    </source>
</evidence>
<dbReference type="Proteomes" id="UP001732700">
    <property type="component" value="Unassembled WGS sequence"/>
</dbReference>
<evidence type="ECO:0000313" key="1">
    <source>
        <dbReference type="EnsemblPlants" id="AVESA.00010b.r2.UnG1439170.1.CDS"/>
    </source>
</evidence>
<sequence length="128" mass="14861">MLINDKGQYSGKVLVYKHPGLHFGDIHVLTSRYIEGIEEAVGCSRYAILFPTSGPRSLADEMANSDYDGDMYWVSINEQLLQQFKPSKPWIQKIKEPKPPQKCPQDFNELDLERSLFHEFLKARFARR</sequence>
<reference evidence="1" key="1">
    <citation type="submission" date="2025-09" db="UniProtKB">
        <authorList>
            <consortium name="EnsemblPlants"/>
        </authorList>
    </citation>
    <scope>IDENTIFICATION</scope>
</reference>
<name>A0ACD6ATG2_AVESA</name>
<keyword evidence="2" id="KW-1185">Reference proteome</keyword>